<dbReference type="InterPro" id="IPR040079">
    <property type="entry name" value="Glutathione_S-Trfase"/>
</dbReference>
<accession>A0A6A4K5F0</accession>
<dbReference type="SFLD" id="SFLDG00363">
    <property type="entry name" value="AMPS_(cytGST):_Alpha-__Mu-__Pi"/>
    <property type="match status" value="1"/>
</dbReference>
<evidence type="ECO:0000256" key="2">
    <source>
        <dbReference type="ARBA" id="ARBA00022679"/>
    </source>
</evidence>
<dbReference type="InterPro" id="IPR050213">
    <property type="entry name" value="GST_superfamily"/>
</dbReference>
<dbReference type="InterPro" id="IPR010987">
    <property type="entry name" value="Glutathione-S-Trfase_C-like"/>
</dbReference>
<dbReference type="PROSITE" id="PS50405">
    <property type="entry name" value="GST_CTER"/>
    <property type="match status" value="1"/>
</dbReference>
<dbReference type="InterPro" id="IPR004045">
    <property type="entry name" value="Glutathione_S-Trfase_N"/>
</dbReference>
<dbReference type="EMBL" id="WIXP02000007">
    <property type="protein sequence ID" value="KAF6208057.1"/>
    <property type="molecule type" value="Genomic_DNA"/>
</dbReference>
<organism evidence="5 6">
    <name type="scientific">Apolygus lucorum</name>
    <name type="common">Small green plant bug</name>
    <name type="synonym">Lygocoris lucorum</name>
    <dbReference type="NCBI Taxonomy" id="248454"/>
    <lineage>
        <taxon>Eukaryota</taxon>
        <taxon>Metazoa</taxon>
        <taxon>Ecdysozoa</taxon>
        <taxon>Arthropoda</taxon>
        <taxon>Hexapoda</taxon>
        <taxon>Insecta</taxon>
        <taxon>Pterygota</taxon>
        <taxon>Neoptera</taxon>
        <taxon>Paraneoptera</taxon>
        <taxon>Hemiptera</taxon>
        <taxon>Heteroptera</taxon>
        <taxon>Panheteroptera</taxon>
        <taxon>Cimicomorpha</taxon>
        <taxon>Miridae</taxon>
        <taxon>Mirini</taxon>
        <taxon>Apolygus</taxon>
    </lineage>
</organism>
<reference evidence="5" key="1">
    <citation type="journal article" date="2021" name="Mol. Ecol. Resour.">
        <title>Apolygus lucorum genome provides insights into omnivorousness and mesophyll feeding.</title>
        <authorList>
            <person name="Liu Y."/>
            <person name="Liu H."/>
            <person name="Wang H."/>
            <person name="Huang T."/>
            <person name="Liu B."/>
            <person name="Yang B."/>
            <person name="Yin L."/>
            <person name="Li B."/>
            <person name="Zhang Y."/>
            <person name="Zhang S."/>
            <person name="Jiang F."/>
            <person name="Zhang X."/>
            <person name="Ren Y."/>
            <person name="Wang B."/>
            <person name="Wang S."/>
            <person name="Lu Y."/>
            <person name="Wu K."/>
            <person name="Fan W."/>
            <person name="Wang G."/>
        </authorList>
    </citation>
    <scope>NUCLEOTIDE SEQUENCE</scope>
    <source>
        <strain evidence="5">12Hb</strain>
    </source>
</reference>
<evidence type="ECO:0000313" key="5">
    <source>
        <dbReference type="EMBL" id="KAF6208057.1"/>
    </source>
</evidence>
<dbReference type="PANTHER" id="PTHR11571">
    <property type="entry name" value="GLUTATHIONE S-TRANSFERASE"/>
    <property type="match status" value="1"/>
</dbReference>
<dbReference type="Pfam" id="PF14497">
    <property type="entry name" value="GST_C_3"/>
    <property type="match status" value="1"/>
</dbReference>
<dbReference type="PANTHER" id="PTHR11571:SF224">
    <property type="entry name" value="HEMATOPOIETIC PROSTAGLANDIN D SYNTHASE"/>
    <property type="match status" value="1"/>
</dbReference>
<dbReference type="Gene3D" id="3.40.30.10">
    <property type="entry name" value="Glutaredoxin"/>
    <property type="match status" value="1"/>
</dbReference>
<dbReference type="SUPFAM" id="SSF52833">
    <property type="entry name" value="Thioredoxin-like"/>
    <property type="match status" value="1"/>
</dbReference>
<protein>
    <recommendedName>
        <fullName evidence="1">glutathione transferase</fullName>
        <ecNumber evidence="1">2.5.1.18</ecNumber>
    </recommendedName>
</protein>
<evidence type="ECO:0000256" key="1">
    <source>
        <dbReference type="ARBA" id="ARBA00012452"/>
    </source>
</evidence>
<dbReference type="SUPFAM" id="SSF47616">
    <property type="entry name" value="GST C-terminal domain-like"/>
    <property type="match status" value="1"/>
</dbReference>
<dbReference type="Proteomes" id="UP000466442">
    <property type="component" value="Unassembled WGS sequence"/>
</dbReference>
<evidence type="ECO:0000313" key="6">
    <source>
        <dbReference type="Proteomes" id="UP000466442"/>
    </source>
</evidence>
<dbReference type="SFLD" id="SFLDS00019">
    <property type="entry name" value="Glutathione_Transferase_(cytos"/>
    <property type="match status" value="1"/>
</dbReference>
<dbReference type="FunFam" id="3.40.30.10:FF:000258">
    <property type="entry name" value="Glutathione S-transferase"/>
    <property type="match status" value="1"/>
</dbReference>
<dbReference type="GO" id="GO:0006749">
    <property type="term" value="P:glutathione metabolic process"/>
    <property type="evidence" value="ECO:0007669"/>
    <property type="project" value="TreeGrafter"/>
</dbReference>
<dbReference type="SFLD" id="SFLDG01205">
    <property type="entry name" value="AMPS.1"/>
    <property type="match status" value="1"/>
</dbReference>
<dbReference type="AlphaFoldDB" id="A0A6A4K5F0"/>
<comment type="caution">
    <text evidence="5">The sequence shown here is derived from an EMBL/GenBank/DDBJ whole genome shotgun (WGS) entry which is preliminary data.</text>
</comment>
<proteinExistence type="inferred from homology"/>
<comment type="catalytic activity">
    <reaction evidence="4">
        <text>RX + glutathione = an S-substituted glutathione + a halide anion + H(+)</text>
        <dbReference type="Rhea" id="RHEA:16437"/>
        <dbReference type="ChEBI" id="CHEBI:15378"/>
        <dbReference type="ChEBI" id="CHEBI:16042"/>
        <dbReference type="ChEBI" id="CHEBI:17792"/>
        <dbReference type="ChEBI" id="CHEBI:57925"/>
        <dbReference type="ChEBI" id="CHEBI:90779"/>
        <dbReference type="EC" id="2.5.1.18"/>
    </reaction>
</comment>
<name>A0A6A4K5F0_APOLU</name>
<dbReference type="InterPro" id="IPR036249">
    <property type="entry name" value="Thioredoxin-like_sf"/>
</dbReference>
<keyword evidence="2" id="KW-0808">Transferase</keyword>
<dbReference type="PROSITE" id="PS50404">
    <property type="entry name" value="GST_NTER"/>
    <property type="match status" value="1"/>
</dbReference>
<gene>
    <name evidence="5" type="ORF">GE061_016507</name>
</gene>
<evidence type="ECO:0000256" key="4">
    <source>
        <dbReference type="ARBA" id="ARBA00047960"/>
    </source>
</evidence>
<dbReference type="OrthoDB" id="414243at2759"/>
<dbReference type="CDD" id="cd03192">
    <property type="entry name" value="GST_C_Sigma_like"/>
    <property type="match status" value="1"/>
</dbReference>
<dbReference type="EC" id="2.5.1.18" evidence="1"/>
<dbReference type="CDD" id="cd03039">
    <property type="entry name" value="GST_N_Sigma_like"/>
    <property type="match status" value="1"/>
</dbReference>
<sequence length="225" mass="25846">MPKELIAEEDESVVIGMWRGPSEMPTYKLTYFDLKGLGEPIRMILTYMGQEFEERRIPLEEWPATKGTIKYGKVPILDVDGKRMYQAQAILRFLAKKAKLAGDNDLEAYEIDSIVGVITDLISLYVPLWQITDPKEKEEFIAKFKKESIPYYLNELDEIAGKNNGYLANGKLSWADLFFHGWVETLEGLISTEIVKQYPNMLLGREKVYSTPGIKEWIANRPKSL</sequence>
<dbReference type="InterPro" id="IPR036282">
    <property type="entry name" value="Glutathione-S-Trfase_C_sf"/>
</dbReference>
<keyword evidence="6" id="KW-1185">Reference proteome</keyword>
<evidence type="ECO:0000256" key="3">
    <source>
        <dbReference type="ARBA" id="ARBA00038317"/>
    </source>
</evidence>
<dbReference type="Gene3D" id="1.20.1050.10">
    <property type="match status" value="1"/>
</dbReference>
<dbReference type="InterPro" id="IPR004046">
    <property type="entry name" value="GST_C"/>
</dbReference>
<dbReference type="FunFam" id="1.20.1050.10:FF:000030">
    <property type="entry name" value="Glutathione S-transferase S1"/>
    <property type="match status" value="1"/>
</dbReference>
<comment type="similarity">
    <text evidence="3">Belongs to the GST superfamily. Sigma family.</text>
</comment>
<dbReference type="GO" id="GO:0004364">
    <property type="term" value="F:glutathione transferase activity"/>
    <property type="evidence" value="ECO:0007669"/>
    <property type="project" value="UniProtKB-EC"/>
</dbReference>
<dbReference type="Pfam" id="PF02798">
    <property type="entry name" value="GST_N"/>
    <property type="match status" value="1"/>
</dbReference>